<name>A0A6C0ELD5_9ZZZZ</name>
<dbReference type="EMBL" id="MN738852">
    <property type="protein sequence ID" value="QHT28155.1"/>
    <property type="molecule type" value="Genomic_DNA"/>
</dbReference>
<organism evidence="1">
    <name type="scientific">viral metagenome</name>
    <dbReference type="NCBI Taxonomy" id="1070528"/>
    <lineage>
        <taxon>unclassified sequences</taxon>
        <taxon>metagenomes</taxon>
        <taxon>organismal metagenomes</taxon>
    </lineage>
</organism>
<accession>A0A6C0ELD5</accession>
<protein>
    <submittedName>
        <fullName evidence="1">Uncharacterized protein</fullName>
    </submittedName>
</protein>
<reference evidence="1" key="1">
    <citation type="journal article" date="2020" name="Nature">
        <title>Giant virus diversity and host interactions through global metagenomics.</title>
        <authorList>
            <person name="Schulz F."/>
            <person name="Roux S."/>
            <person name="Paez-Espino D."/>
            <person name="Jungbluth S."/>
            <person name="Walsh D.A."/>
            <person name="Denef V.J."/>
            <person name="McMahon K.D."/>
            <person name="Konstantinidis K.T."/>
            <person name="Eloe-Fadrosh E.A."/>
            <person name="Kyrpides N.C."/>
            <person name="Woyke T."/>
        </authorList>
    </citation>
    <scope>NUCLEOTIDE SEQUENCE</scope>
    <source>
        <strain evidence="1">GVMAG-M-3300001348-25</strain>
    </source>
</reference>
<sequence>MYKIVKFANIIENNSLKISGKHLVKPFEISELKKIEMNVNSTFPTITNKIIPYYESKKQIGIFITDGIKQIELYCPNEKKYASFILSPSEIYKNNVLIADTPSLFVWNSGLFYRFSTGNEIANSIQLLSCVNEYHDIQSMYEVNVQSQYYRKITNLEEGNDDYFDYYEKKIMEQGGL</sequence>
<dbReference type="AlphaFoldDB" id="A0A6C0ELD5"/>
<proteinExistence type="predicted"/>
<evidence type="ECO:0000313" key="1">
    <source>
        <dbReference type="EMBL" id="QHT28155.1"/>
    </source>
</evidence>